<dbReference type="GO" id="GO:0005886">
    <property type="term" value="C:plasma membrane"/>
    <property type="evidence" value="ECO:0007669"/>
    <property type="project" value="UniProtKB-SubCell"/>
</dbReference>
<dbReference type="SMART" id="SM00304">
    <property type="entry name" value="HAMP"/>
    <property type="match status" value="1"/>
</dbReference>
<organism evidence="13 14">
    <name type="scientific">Aeromonas simiae</name>
    <dbReference type="NCBI Taxonomy" id="218936"/>
    <lineage>
        <taxon>Bacteria</taxon>
        <taxon>Pseudomonadati</taxon>
        <taxon>Pseudomonadota</taxon>
        <taxon>Gammaproteobacteria</taxon>
        <taxon>Aeromonadales</taxon>
        <taxon>Aeromonadaceae</taxon>
        <taxon>Aeromonas</taxon>
    </lineage>
</organism>
<protein>
    <recommendedName>
        <fullName evidence="3">histidine kinase</fullName>
        <ecNumber evidence="3">2.7.13.3</ecNumber>
    </recommendedName>
</protein>
<dbReference type="AlphaFoldDB" id="A0A5J6WTU9"/>
<dbReference type="GO" id="GO:0000155">
    <property type="term" value="F:phosphorelay sensor kinase activity"/>
    <property type="evidence" value="ECO:0007669"/>
    <property type="project" value="InterPro"/>
</dbReference>
<dbReference type="InterPro" id="IPR005467">
    <property type="entry name" value="His_kinase_dom"/>
</dbReference>
<dbReference type="EMBL" id="CP040449">
    <property type="protein sequence ID" value="QFI53601.1"/>
    <property type="molecule type" value="Genomic_DNA"/>
</dbReference>
<proteinExistence type="predicted"/>
<reference evidence="13 14" key="1">
    <citation type="submission" date="2019-05" db="EMBL/GenBank/DDBJ databases">
        <title>OXA-830, a novel chromosomally encoded expanded-spectrum class D beta-lactamase in Aeromonas simiae.</title>
        <authorList>
            <person name="Zhou W."/>
            <person name="Chen Q."/>
        </authorList>
    </citation>
    <scope>NUCLEOTIDE SEQUENCE [LARGE SCALE GENOMIC DNA]</scope>
    <source>
        <strain evidence="13 14">A6</strain>
    </source>
</reference>
<dbReference type="CDD" id="cd00082">
    <property type="entry name" value="HisKA"/>
    <property type="match status" value="1"/>
</dbReference>
<evidence type="ECO:0000313" key="14">
    <source>
        <dbReference type="Proteomes" id="UP000594034"/>
    </source>
</evidence>
<dbReference type="PANTHER" id="PTHR44936:SF10">
    <property type="entry name" value="SENSOR PROTEIN RSTB"/>
    <property type="match status" value="1"/>
</dbReference>
<dbReference type="EC" id="2.7.13.3" evidence="3"/>
<keyword evidence="10" id="KW-1133">Transmembrane helix</keyword>
<dbReference type="SMART" id="SM00387">
    <property type="entry name" value="HATPase_c"/>
    <property type="match status" value="1"/>
</dbReference>
<dbReference type="Pfam" id="PF00672">
    <property type="entry name" value="HAMP"/>
    <property type="match status" value="1"/>
</dbReference>
<comment type="subcellular location">
    <subcellularLocation>
        <location evidence="2">Cell membrane</location>
        <topology evidence="2">Multi-pass membrane protein</topology>
    </subcellularLocation>
</comment>
<keyword evidence="4" id="KW-1003">Cell membrane</keyword>
<evidence type="ECO:0000256" key="1">
    <source>
        <dbReference type="ARBA" id="ARBA00000085"/>
    </source>
</evidence>
<dbReference type="InterPro" id="IPR004358">
    <property type="entry name" value="Sig_transdc_His_kin-like_C"/>
</dbReference>
<accession>A0A5J6WTU9</accession>
<dbReference type="SUPFAM" id="SSF47384">
    <property type="entry name" value="Homodimeric domain of signal transducing histidine kinase"/>
    <property type="match status" value="1"/>
</dbReference>
<gene>
    <name evidence="13" type="ORF">FE240_02105</name>
</gene>
<evidence type="ECO:0000259" key="12">
    <source>
        <dbReference type="PROSITE" id="PS50885"/>
    </source>
</evidence>
<evidence type="ECO:0000259" key="11">
    <source>
        <dbReference type="PROSITE" id="PS50109"/>
    </source>
</evidence>
<evidence type="ECO:0000256" key="4">
    <source>
        <dbReference type="ARBA" id="ARBA00022475"/>
    </source>
</evidence>
<dbReference type="GO" id="GO:0005524">
    <property type="term" value="F:ATP binding"/>
    <property type="evidence" value="ECO:0007669"/>
    <property type="project" value="UniProtKB-KW"/>
</dbReference>
<name>A0A5J6WTU9_9GAMM</name>
<dbReference type="InterPro" id="IPR003594">
    <property type="entry name" value="HATPase_dom"/>
</dbReference>
<dbReference type="PROSITE" id="PS50885">
    <property type="entry name" value="HAMP"/>
    <property type="match status" value="1"/>
</dbReference>
<sequence>MLLTSRLFWKILLGFWLAIIVVSQLLWIGFSLHDREPPEERMARRVASQQLAAAVSLFEVGGEAALTRWLASWPIDERDLLRLIATPSATASLKPDGARPPAPVLTRQVVSPQGQTYQLVYHVGELRERMTPPSRPLQWLKIPPPMLWIGGLGGLLFSIFFAWHLTRPVRLLRQGCGQVAQGDLAVRLLPQLRHRHDELSALAHDFDLMVERLQQLVHGREQLLHDVSHELRSPLARVRLALGLAEQSADKVPASLQRIEQETERMDRLIGELLELARAEQEHAPELGYFDLQGLVEAVVADARFEGERAHVAVRLEGECRRTLSGNAELVRRALENVVRNALRFSRAGQSVTLSLAEAEGQALICVCDEGPGIEEEKLASMFDPFVRIGAVGKGYGLGLAIARRALICQGGQIKAENRTQGGLVVTLSLPCR</sequence>
<keyword evidence="5" id="KW-0597">Phosphoprotein</keyword>
<evidence type="ECO:0000256" key="6">
    <source>
        <dbReference type="ARBA" id="ARBA00022679"/>
    </source>
</evidence>
<keyword evidence="9" id="KW-0067">ATP-binding</keyword>
<evidence type="ECO:0000256" key="2">
    <source>
        <dbReference type="ARBA" id="ARBA00004651"/>
    </source>
</evidence>
<feature type="transmembrane region" description="Helical" evidence="10">
    <location>
        <begin position="7"/>
        <end position="30"/>
    </location>
</feature>
<dbReference type="RefSeq" id="WP_193003195.1">
    <property type="nucleotide sequence ID" value="NZ_CP040449.1"/>
</dbReference>
<dbReference type="PANTHER" id="PTHR44936">
    <property type="entry name" value="SENSOR PROTEIN CREC"/>
    <property type="match status" value="1"/>
</dbReference>
<dbReference type="Pfam" id="PF02518">
    <property type="entry name" value="HATPase_c"/>
    <property type="match status" value="1"/>
</dbReference>
<feature type="domain" description="HAMP" evidence="12">
    <location>
        <begin position="163"/>
        <end position="218"/>
    </location>
</feature>
<dbReference type="InterPro" id="IPR036890">
    <property type="entry name" value="HATPase_C_sf"/>
</dbReference>
<keyword evidence="6" id="KW-0808">Transferase</keyword>
<evidence type="ECO:0000256" key="7">
    <source>
        <dbReference type="ARBA" id="ARBA00022741"/>
    </source>
</evidence>
<dbReference type="CDD" id="cd06225">
    <property type="entry name" value="HAMP"/>
    <property type="match status" value="1"/>
</dbReference>
<dbReference type="PROSITE" id="PS50109">
    <property type="entry name" value="HIS_KIN"/>
    <property type="match status" value="1"/>
</dbReference>
<dbReference type="SUPFAM" id="SSF158472">
    <property type="entry name" value="HAMP domain-like"/>
    <property type="match status" value="1"/>
</dbReference>
<dbReference type="InterPro" id="IPR036097">
    <property type="entry name" value="HisK_dim/P_sf"/>
</dbReference>
<evidence type="ECO:0000256" key="10">
    <source>
        <dbReference type="SAM" id="Phobius"/>
    </source>
</evidence>
<dbReference type="Gene3D" id="3.30.565.10">
    <property type="entry name" value="Histidine kinase-like ATPase, C-terminal domain"/>
    <property type="match status" value="1"/>
</dbReference>
<evidence type="ECO:0000256" key="3">
    <source>
        <dbReference type="ARBA" id="ARBA00012438"/>
    </source>
</evidence>
<dbReference type="Gene3D" id="1.10.287.130">
    <property type="match status" value="1"/>
</dbReference>
<dbReference type="PRINTS" id="PR00344">
    <property type="entry name" value="BCTRLSENSOR"/>
</dbReference>
<keyword evidence="14" id="KW-1185">Reference proteome</keyword>
<evidence type="ECO:0000313" key="13">
    <source>
        <dbReference type="EMBL" id="QFI53601.1"/>
    </source>
</evidence>
<dbReference type="Pfam" id="PF00512">
    <property type="entry name" value="HisKA"/>
    <property type="match status" value="1"/>
</dbReference>
<dbReference type="Gene3D" id="1.10.8.500">
    <property type="entry name" value="HAMP domain in histidine kinase"/>
    <property type="match status" value="1"/>
</dbReference>
<keyword evidence="10" id="KW-0472">Membrane</keyword>
<dbReference type="SUPFAM" id="SSF55874">
    <property type="entry name" value="ATPase domain of HSP90 chaperone/DNA topoisomerase II/histidine kinase"/>
    <property type="match status" value="1"/>
</dbReference>
<comment type="catalytic activity">
    <reaction evidence="1">
        <text>ATP + protein L-histidine = ADP + protein N-phospho-L-histidine.</text>
        <dbReference type="EC" id="2.7.13.3"/>
    </reaction>
</comment>
<feature type="domain" description="Histidine kinase" evidence="11">
    <location>
        <begin position="226"/>
        <end position="433"/>
    </location>
</feature>
<evidence type="ECO:0000256" key="8">
    <source>
        <dbReference type="ARBA" id="ARBA00022777"/>
    </source>
</evidence>
<keyword evidence="10" id="KW-0812">Transmembrane</keyword>
<dbReference type="InterPro" id="IPR003660">
    <property type="entry name" value="HAMP_dom"/>
</dbReference>
<evidence type="ECO:0000256" key="5">
    <source>
        <dbReference type="ARBA" id="ARBA00022553"/>
    </source>
</evidence>
<dbReference type="KEGG" id="asim:FE240_02105"/>
<feature type="transmembrane region" description="Helical" evidence="10">
    <location>
        <begin position="146"/>
        <end position="165"/>
    </location>
</feature>
<keyword evidence="8" id="KW-0418">Kinase</keyword>
<dbReference type="InterPro" id="IPR003661">
    <property type="entry name" value="HisK_dim/P_dom"/>
</dbReference>
<dbReference type="InterPro" id="IPR050980">
    <property type="entry name" value="2C_sensor_his_kinase"/>
</dbReference>
<dbReference type="SMART" id="SM00388">
    <property type="entry name" value="HisKA"/>
    <property type="match status" value="1"/>
</dbReference>
<keyword evidence="7" id="KW-0547">Nucleotide-binding</keyword>
<dbReference type="Proteomes" id="UP000594034">
    <property type="component" value="Chromosome"/>
</dbReference>
<evidence type="ECO:0000256" key="9">
    <source>
        <dbReference type="ARBA" id="ARBA00022840"/>
    </source>
</evidence>